<reference evidence="2" key="2">
    <citation type="submission" date="2010-02" db="EMBL/GenBank/DDBJ databases">
        <title>Complete genome sequence of Marinobacter adhaerens type strain (HP15).</title>
        <authorList>
            <person name="Gaerdes A.A.M."/>
            <person name="Kaeppel E."/>
            <person name="Shezad A."/>
            <person name="Seebah S."/>
            <person name="Teeling H."/>
            <person name="Yarza P."/>
            <person name="Gloeckner F.O."/>
            <person name="Ullrich M.S."/>
        </authorList>
    </citation>
    <scope>NUCLEOTIDE SEQUENCE [LARGE SCALE GENOMIC DNA]</scope>
    <source>
        <strain evidence="2">DSM 23420 / HP15</strain>
    </source>
</reference>
<accession>E4PGA6</accession>
<dbReference type="AlphaFoldDB" id="E4PGA6"/>
<dbReference type="KEGG" id="mad:HP15_1084"/>
<protein>
    <submittedName>
        <fullName evidence="1">Uncharacterized protein</fullName>
    </submittedName>
</protein>
<dbReference type="HOGENOM" id="CLU_3292119_0_0_6"/>
<dbReference type="PATRIC" id="fig|225937.3.peg.1089"/>
<gene>
    <name evidence="1" type="ordered locus">HP15_1084</name>
</gene>
<dbReference type="EMBL" id="CP001978">
    <property type="protein sequence ID" value="ADP96848.1"/>
    <property type="molecule type" value="Genomic_DNA"/>
</dbReference>
<evidence type="ECO:0000313" key="2">
    <source>
        <dbReference type="Proteomes" id="UP000007077"/>
    </source>
</evidence>
<organism evidence="1 2">
    <name type="scientific">Marinobacter adhaerens (strain DSM 23420 / HP15)</name>
    <dbReference type="NCBI Taxonomy" id="225937"/>
    <lineage>
        <taxon>Bacteria</taxon>
        <taxon>Pseudomonadati</taxon>
        <taxon>Pseudomonadota</taxon>
        <taxon>Gammaproteobacteria</taxon>
        <taxon>Pseudomonadales</taxon>
        <taxon>Marinobacteraceae</taxon>
        <taxon>Marinobacter</taxon>
    </lineage>
</organism>
<evidence type="ECO:0000313" key="1">
    <source>
        <dbReference type="EMBL" id="ADP96848.1"/>
    </source>
</evidence>
<reference evidence="1 2" key="1">
    <citation type="journal article" date="2010" name="Stand. Genomic Sci.">
        <title>Complete genome sequence of Marinobacter adhaerens type strain (HP15), a diatom-interacting marine microorganism.</title>
        <authorList>
            <person name="Gardes A."/>
            <person name="Kaeppel E."/>
            <person name="Shehzad A."/>
            <person name="Seebah S."/>
            <person name="Teeling H."/>
            <person name="Yarza P."/>
            <person name="Glockner F.O."/>
            <person name="Grossart H.P."/>
            <person name="Ullrich M.S."/>
        </authorList>
    </citation>
    <scope>NUCLEOTIDE SEQUENCE [LARGE SCALE GENOMIC DNA]</scope>
    <source>
        <strain evidence="2">DSM 23420 / HP15</strain>
    </source>
</reference>
<dbReference type="Proteomes" id="UP000007077">
    <property type="component" value="Chromosome"/>
</dbReference>
<name>E4PGA6_MARAH</name>
<proteinExistence type="predicted"/>
<sequence>MPLWDISLIPATDITCQPIVKNHGIDDVIRGVIENHHIFV</sequence>